<accession>A0ACB6Q8Q0</accession>
<evidence type="ECO:0000313" key="1">
    <source>
        <dbReference type="EMBL" id="KAF2462732.1"/>
    </source>
</evidence>
<sequence>MSPGGQLSSCSVASTAASGLQFSGENVLKNDDNGESFPKHSASTSPPEYQAQFTNHTRGAKAKFTRIQMYVDPAPGYRESKPSHDSSQSKVGNAGNNTRMKIIGQSIVDTTPQICSGQLPQKGK</sequence>
<protein>
    <submittedName>
        <fullName evidence="1">Uncharacterized protein</fullName>
    </submittedName>
</protein>
<dbReference type="Proteomes" id="UP000799755">
    <property type="component" value="Unassembled WGS sequence"/>
</dbReference>
<name>A0ACB6Q8Q0_9PLEO</name>
<organism evidence="1 2">
    <name type="scientific">Lindgomyces ingoldianus</name>
    <dbReference type="NCBI Taxonomy" id="673940"/>
    <lineage>
        <taxon>Eukaryota</taxon>
        <taxon>Fungi</taxon>
        <taxon>Dikarya</taxon>
        <taxon>Ascomycota</taxon>
        <taxon>Pezizomycotina</taxon>
        <taxon>Dothideomycetes</taxon>
        <taxon>Pleosporomycetidae</taxon>
        <taxon>Pleosporales</taxon>
        <taxon>Lindgomycetaceae</taxon>
        <taxon>Lindgomyces</taxon>
    </lineage>
</organism>
<dbReference type="EMBL" id="MU003563">
    <property type="protein sequence ID" value="KAF2462732.1"/>
    <property type="molecule type" value="Genomic_DNA"/>
</dbReference>
<reference evidence="1" key="1">
    <citation type="journal article" date="2020" name="Stud. Mycol.">
        <title>101 Dothideomycetes genomes: a test case for predicting lifestyles and emergence of pathogens.</title>
        <authorList>
            <person name="Haridas S."/>
            <person name="Albert R."/>
            <person name="Binder M."/>
            <person name="Bloem J."/>
            <person name="Labutti K."/>
            <person name="Salamov A."/>
            <person name="Andreopoulos B."/>
            <person name="Baker S."/>
            <person name="Barry K."/>
            <person name="Bills G."/>
            <person name="Bluhm B."/>
            <person name="Cannon C."/>
            <person name="Castanera R."/>
            <person name="Culley D."/>
            <person name="Daum C."/>
            <person name="Ezra D."/>
            <person name="Gonzalez J."/>
            <person name="Henrissat B."/>
            <person name="Kuo A."/>
            <person name="Liang C."/>
            <person name="Lipzen A."/>
            <person name="Lutzoni F."/>
            <person name="Magnuson J."/>
            <person name="Mondo S."/>
            <person name="Nolan M."/>
            <person name="Ohm R."/>
            <person name="Pangilinan J."/>
            <person name="Park H.-J."/>
            <person name="Ramirez L."/>
            <person name="Alfaro M."/>
            <person name="Sun H."/>
            <person name="Tritt A."/>
            <person name="Yoshinaga Y."/>
            <person name="Zwiers L.-H."/>
            <person name="Turgeon B."/>
            <person name="Goodwin S."/>
            <person name="Spatafora J."/>
            <person name="Crous P."/>
            <person name="Grigoriev I."/>
        </authorList>
    </citation>
    <scope>NUCLEOTIDE SEQUENCE</scope>
    <source>
        <strain evidence="1">ATCC 200398</strain>
    </source>
</reference>
<gene>
    <name evidence="1" type="ORF">BDR25DRAFT_363574</name>
</gene>
<keyword evidence="2" id="KW-1185">Reference proteome</keyword>
<proteinExistence type="predicted"/>
<comment type="caution">
    <text evidence="1">The sequence shown here is derived from an EMBL/GenBank/DDBJ whole genome shotgun (WGS) entry which is preliminary data.</text>
</comment>
<evidence type="ECO:0000313" key="2">
    <source>
        <dbReference type="Proteomes" id="UP000799755"/>
    </source>
</evidence>